<evidence type="ECO:0000313" key="13">
    <source>
        <dbReference type="RefSeq" id="XP_023171012.2"/>
    </source>
</evidence>
<keyword evidence="12" id="KW-1185">Reference proteome</keyword>
<dbReference type="Proteomes" id="UP000504633">
    <property type="component" value="Unplaced"/>
</dbReference>
<proteinExistence type="inferred from homology"/>
<keyword evidence="5" id="KW-0539">Nucleus</keyword>
<feature type="binding site" evidence="8">
    <location>
        <position position="18"/>
    </location>
    <ligand>
        <name>Zn(2+)</name>
        <dbReference type="ChEBI" id="CHEBI:29105"/>
    </ligand>
</feature>
<evidence type="ECO:0000256" key="4">
    <source>
        <dbReference type="ARBA" id="ARBA00022833"/>
    </source>
</evidence>
<keyword evidence="2" id="KW-0677">Repeat</keyword>
<keyword evidence="4 8" id="KW-0862">Zinc</keyword>
<name>A0A6J1LWX6_DROHY</name>
<dbReference type="SMART" id="SM00868">
    <property type="entry name" value="zf-AD"/>
    <property type="match status" value="1"/>
</dbReference>
<dbReference type="InterPro" id="IPR036236">
    <property type="entry name" value="Znf_C2H2_sf"/>
</dbReference>
<dbReference type="AlphaFoldDB" id="A0A6J1LWX6"/>
<dbReference type="GO" id="GO:0000978">
    <property type="term" value="F:RNA polymerase II cis-regulatory region sequence-specific DNA binding"/>
    <property type="evidence" value="ECO:0007669"/>
    <property type="project" value="TreeGrafter"/>
</dbReference>
<dbReference type="GO" id="GO:0005634">
    <property type="term" value="C:nucleus"/>
    <property type="evidence" value="ECO:0007669"/>
    <property type="project" value="UniProtKB-SubCell"/>
</dbReference>
<feature type="domain" description="ZAD" evidence="11">
    <location>
        <begin position="13"/>
        <end position="88"/>
    </location>
</feature>
<dbReference type="PROSITE" id="PS51915">
    <property type="entry name" value="ZAD"/>
    <property type="match status" value="1"/>
</dbReference>
<evidence type="ECO:0000259" key="11">
    <source>
        <dbReference type="PROSITE" id="PS51915"/>
    </source>
</evidence>
<evidence type="ECO:0000256" key="8">
    <source>
        <dbReference type="PROSITE-ProRule" id="PRU01263"/>
    </source>
</evidence>
<dbReference type="InterPro" id="IPR012934">
    <property type="entry name" value="Znf_AD"/>
</dbReference>
<dbReference type="Gene3D" id="3.40.1800.20">
    <property type="match status" value="1"/>
</dbReference>
<dbReference type="Gene3D" id="3.30.160.60">
    <property type="entry name" value="Classic Zinc Finger"/>
    <property type="match status" value="5"/>
</dbReference>
<evidence type="ECO:0000256" key="9">
    <source>
        <dbReference type="SAM" id="MobiDB-lite"/>
    </source>
</evidence>
<feature type="region of interest" description="Disordered" evidence="9">
    <location>
        <begin position="221"/>
        <end position="279"/>
    </location>
</feature>
<dbReference type="PROSITE" id="PS50157">
    <property type="entry name" value="ZINC_FINGER_C2H2_2"/>
    <property type="match status" value="6"/>
</dbReference>
<feature type="domain" description="C2H2-type" evidence="10">
    <location>
        <begin position="482"/>
        <end position="509"/>
    </location>
</feature>
<dbReference type="GO" id="GO:0008270">
    <property type="term" value="F:zinc ion binding"/>
    <property type="evidence" value="ECO:0007669"/>
    <property type="project" value="UniProtKB-UniRule"/>
</dbReference>
<feature type="compositionally biased region" description="Polar residues" evidence="9">
    <location>
        <begin position="265"/>
        <end position="279"/>
    </location>
</feature>
<dbReference type="InterPro" id="IPR050527">
    <property type="entry name" value="Snail/Krueppel_Znf"/>
</dbReference>
<evidence type="ECO:0000313" key="12">
    <source>
        <dbReference type="Proteomes" id="UP000504633"/>
    </source>
</evidence>
<dbReference type="OMA" id="ECRYQLE"/>
<evidence type="ECO:0000256" key="2">
    <source>
        <dbReference type="ARBA" id="ARBA00022737"/>
    </source>
</evidence>
<feature type="domain" description="C2H2-type" evidence="10">
    <location>
        <begin position="448"/>
        <end position="470"/>
    </location>
</feature>
<evidence type="ECO:0000256" key="3">
    <source>
        <dbReference type="ARBA" id="ARBA00022771"/>
    </source>
</evidence>
<dbReference type="RefSeq" id="XP_023171012.2">
    <property type="nucleotide sequence ID" value="XM_023315244.2"/>
</dbReference>
<comment type="similarity">
    <text evidence="6">Belongs to the snail C2H2-type zinc-finger protein family.</text>
</comment>
<evidence type="ECO:0000259" key="10">
    <source>
        <dbReference type="PROSITE" id="PS50157"/>
    </source>
</evidence>
<dbReference type="GO" id="GO:0000981">
    <property type="term" value="F:DNA-binding transcription factor activity, RNA polymerase II-specific"/>
    <property type="evidence" value="ECO:0007669"/>
    <property type="project" value="TreeGrafter"/>
</dbReference>
<feature type="domain" description="C2H2-type" evidence="10">
    <location>
        <begin position="538"/>
        <end position="566"/>
    </location>
</feature>
<dbReference type="OrthoDB" id="8922241at2759"/>
<dbReference type="Pfam" id="PF00096">
    <property type="entry name" value="zf-C2H2"/>
    <property type="match status" value="4"/>
</dbReference>
<feature type="binding site" evidence="8">
    <location>
        <position position="64"/>
    </location>
    <ligand>
        <name>Zn(2+)</name>
        <dbReference type="ChEBI" id="CHEBI:29105"/>
    </ligand>
</feature>
<protein>
    <submittedName>
        <fullName evidence="13">Zinc finger and BTB domain-containing protein 17</fullName>
    </submittedName>
</protein>
<evidence type="ECO:0000256" key="6">
    <source>
        <dbReference type="ARBA" id="ARBA00037948"/>
    </source>
</evidence>
<sequence length="639" mass="72080">MSTAEEFYPDIEKWCRLCLRELKDAHTIFAEDDTQLSIPMRLMACLSLEAKSTDGLPKKICGDCRYQLEKSFLFRQRSQAADKKLRKHIRLVSMGKKSRVFAKALDNESDEDELEFEESMAFIEKLEMLEKNSQKWREKYKQEIEKDFESRLNAAREEFCSAMRNQLAEEVRIDVRQQLRDEVQEESRKEQLAKLLGELEVFLTEKKAGLWETLGELPVQAKPKNESLEQSAPAPAPAPTPISVPALQTTNEQRVTRKRGRISSPAAQQKRQPKVSVTESAEYVLETDSKVEVLSTDDADMEATALDANESFRDIKMVGAGDVVTSQNGEIYIINAASSANSTPSSSTEFQQDKNITSYNIKDNGEIQFTDAKSEEMADVMVFNLDDDGGDDHQVYEFNENVIILSNEKGNSEGLTSAKSRKSDFVVKRAPRSSKPTVGRVSDTLKTFQCQLCPISFATEKTLSRHLSTHIKTLKNGTGGALKCPVCQLQLSCASSLKRHMIIHTGLKPYKCEECDLSFSQREVLKRHMDTHTGAKRHQCPHCDTCFAQKTNLQQHINRMHLEGERQHKCHLCKRSFSHVSGLSRHLVAHAGVTFACKECGRQFNDRSAVQRHVQNVHKVKDTGGDCATDGNGNEAEFE</sequence>
<dbReference type="FunFam" id="3.30.160.60:FF:003139">
    <property type="entry name" value="Zinc finger protein 1144"/>
    <property type="match status" value="1"/>
</dbReference>
<reference evidence="13" key="1">
    <citation type="submission" date="2025-08" db="UniProtKB">
        <authorList>
            <consortium name="RefSeq"/>
        </authorList>
    </citation>
    <scope>IDENTIFICATION</scope>
    <source>
        <strain evidence="13">15085-1641.00</strain>
        <tissue evidence="13">Whole body</tissue>
    </source>
</reference>
<organism evidence="12 13">
    <name type="scientific">Drosophila hydei</name>
    <name type="common">Fruit fly</name>
    <dbReference type="NCBI Taxonomy" id="7224"/>
    <lineage>
        <taxon>Eukaryota</taxon>
        <taxon>Metazoa</taxon>
        <taxon>Ecdysozoa</taxon>
        <taxon>Arthropoda</taxon>
        <taxon>Hexapoda</taxon>
        <taxon>Insecta</taxon>
        <taxon>Pterygota</taxon>
        <taxon>Neoptera</taxon>
        <taxon>Endopterygota</taxon>
        <taxon>Diptera</taxon>
        <taxon>Brachycera</taxon>
        <taxon>Muscomorpha</taxon>
        <taxon>Ephydroidea</taxon>
        <taxon>Drosophilidae</taxon>
        <taxon>Drosophila</taxon>
    </lineage>
</organism>
<dbReference type="PANTHER" id="PTHR24388:SF104">
    <property type="entry name" value="AT-RICH BINDING PROTEIN-RELATED"/>
    <property type="match status" value="1"/>
</dbReference>
<dbReference type="SUPFAM" id="SSF57716">
    <property type="entry name" value="Glucocorticoid receptor-like (DNA-binding domain)"/>
    <property type="match status" value="1"/>
</dbReference>
<evidence type="ECO:0000256" key="7">
    <source>
        <dbReference type="PROSITE-ProRule" id="PRU00042"/>
    </source>
</evidence>
<accession>A0A6J1LWX6</accession>
<dbReference type="SUPFAM" id="SSF57667">
    <property type="entry name" value="beta-beta-alpha zinc fingers"/>
    <property type="match status" value="3"/>
</dbReference>
<dbReference type="PANTHER" id="PTHR24388">
    <property type="entry name" value="ZINC FINGER PROTEIN"/>
    <property type="match status" value="1"/>
</dbReference>
<dbReference type="KEGG" id="dhe:111599573"/>
<keyword evidence="3 7" id="KW-0863">Zinc-finger</keyword>
<feature type="domain" description="C2H2-type" evidence="10">
    <location>
        <begin position="595"/>
        <end position="623"/>
    </location>
</feature>
<feature type="binding site" evidence="8">
    <location>
        <position position="61"/>
    </location>
    <ligand>
        <name>Zn(2+)</name>
        <dbReference type="ChEBI" id="CHEBI:29105"/>
    </ligand>
</feature>
<feature type="binding site" evidence="8">
    <location>
        <position position="15"/>
    </location>
    <ligand>
        <name>Zn(2+)</name>
        <dbReference type="ChEBI" id="CHEBI:29105"/>
    </ligand>
</feature>
<dbReference type="PROSITE" id="PS00028">
    <property type="entry name" value="ZINC_FINGER_C2H2_1"/>
    <property type="match status" value="6"/>
</dbReference>
<dbReference type="InterPro" id="IPR013087">
    <property type="entry name" value="Znf_C2H2_type"/>
</dbReference>
<dbReference type="Pfam" id="PF07776">
    <property type="entry name" value="zf-AD"/>
    <property type="match status" value="1"/>
</dbReference>
<feature type="domain" description="C2H2-type" evidence="10">
    <location>
        <begin position="568"/>
        <end position="592"/>
    </location>
</feature>
<gene>
    <name evidence="13" type="primary">LOC111599573</name>
</gene>
<feature type="domain" description="C2H2-type" evidence="10">
    <location>
        <begin position="510"/>
        <end position="537"/>
    </location>
</feature>
<dbReference type="GeneID" id="111599573"/>
<keyword evidence="1 8" id="KW-0479">Metal-binding</keyword>
<evidence type="ECO:0000256" key="5">
    <source>
        <dbReference type="ARBA" id="ARBA00023242"/>
    </source>
</evidence>
<dbReference type="SMART" id="SM00355">
    <property type="entry name" value="ZnF_C2H2"/>
    <property type="match status" value="6"/>
</dbReference>
<evidence type="ECO:0000256" key="1">
    <source>
        <dbReference type="ARBA" id="ARBA00022723"/>
    </source>
</evidence>